<dbReference type="Gene3D" id="1.10.20.10">
    <property type="entry name" value="Histone, subunit A"/>
    <property type="match status" value="1"/>
</dbReference>
<keyword evidence="8" id="KW-1185">Reference proteome</keyword>
<dbReference type="GO" id="GO:0003677">
    <property type="term" value="F:DNA binding"/>
    <property type="evidence" value="ECO:0007669"/>
    <property type="project" value="UniProtKB-KW"/>
</dbReference>
<dbReference type="Proteomes" id="UP001497472">
    <property type="component" value="Unassembled WGS sequence"/>
</dbReference>
<dbReference type="GO" id="GO:0000712">
    <property type="term" value="P:resolution of meiotic recombination intermediates"/>
    <property type="evidence" value="ECO:0007669"/>
    <property type="project" value="TreeGrafter"/>
</dbReference>
<dbReference type="Pfam" id="PF15630">
    <property type="entry name" value="CENP-S"/>
    <property type="match status" value="1"/>
</dbReference>
<dbReference type="AlphaFoldDB" id="A0AAV1K5H0"/>
<dbReference type="EMBL" id="CAVLEF010000283">
    <property type="protein sequence ID" value="CAK1556432.1"/>
    <property type="molecule type" value="Genomic_DNA"/>
</dbReference>
<accession>A0AAV1K5H0</accession>
<evidence type="ECO:0000313" key="8">
    <source>
        <dbReference type="Proteomes" id="UP001497472"/>
    </source>
</evidence>
<evidence type="ECO:0000256" key="2">
    <source>
        <dbReference type="ARBA" id="ARBA00016400"/>
    </source>
</evidence>
<dbReference type="SUPFAM" id="SSF47113">
    <property type="entry name" value="Histone-fold"/>
    <property type="match status" value="1"/>
</dbReference>
<feature type="region of interest" description="Disordered" evidence="6">
    <location>
        <begin position="90"/>
        <end position="123"/>
    </location>
</feature>
<sequence length="143" mass="16118">MAIFSNLSSTQKVQAALYRDVRSICTEACHFLGLEITKPAMEIISELVFKKCAVYGTDLEAFAKHAKRSTINAEDVKLLVRRNPSLKARLNSISTNSTSKEKRRKTLPSVMKQVETPKTKEKSDNDVEHNIMAIDQTIDLTFE</sequence>
<dbReference type="GO" id="GO:0046982">
    <property type="term" value="F:protein heterodimerization activity"/>
    <property type="evidence" value="ECO:0007669"/>
    <property type="project" value="InterPro"/>
</dbReference>
<proteinExistence type="inferred from homology"/>
<dbReference type="PANTHER" id="PTHR22980">
    <property type="entry name" value="CORTISTATIN"/>
    <property type="match status" value="1"/>
</dbReference>
<evidence type="ECO:0000256" key="4">
    <source>
        <dbReference type="ARBA" id="ARBA00023125"/>
    </source>
</evidence>
<dbReference type="GO" id="GO:0071821">
    <property type="term" value="C:FANCM-MHF complex"/>
    <property type="evidence" value="ECO:0007669"/>
    <property type="project" value="InterPro"/>
</dbReference>
<keyword evidence="5" id="KW-0234">DNA repair</keyword>
<dbReference type="GO" id="GO:0003682">
    <property type="term" value="F:chromatin binding"/>
    <property type="evidence" value="ECO:0007669"/>
    <property type="project" value="TreeGrafter"/>
</dbReference>
<evidence type="ECO:0000256" key="5">
    <source>
        <dbReference type="ARBA" id="ARBA00023204"/>
    </source>
</evidence>
<dbReference type="InterPro" id="IPR029003">
    <property type="entry name" value="CENP-S/Mhf1"/>
</dbReference>
<evidence type="ECO:0000256" key="6">
    <source>
        <dbReference type="SAM" id="MobiDB-lite"/>
    </source>
</evidence>
<gene>
    <name evidence="7" type="ORF">LNINA_LOCUS15181</name>
</gene>
<dbReference type="InterPro" id="IPR009072">
    <property type="entry name" value="Histone-fold"/>
</dbReference>
<dbReference type="GO" id="GO:0031297">
    <property type="term" value="P:replication fork processing"/>
    <property type="evidence" value="ECO:0007669"/>
    <property type="project" value="TreeGrafter"/>
</dbReference>
<comment type="caution">
    <text evidence="7">The sequence shown here is derived from an EMBL/GenBank/DDBJ whole genome shotgun (WGS) entry which is preliminary data.</text>
</comment>
<keyword evidence="4" id="KW-0238">DNA-binding</keyword>
<evidence type="ECO:0000256" key="3">
    <source>
        <dbReference type="ARBA" id="ARBA00022763"/>
    </source>
</evidence>
<evidence type="ECO:0000256" key="1">
    <source>
        <dbReference type="ARBA" id="ARBA00006612"/>
    </source>
</evidence>
<dbReference type="PANTHER" id="PTHR22980:SF0">
    <property type="entry name" value="CENTROMERE PROTEIN S"/>
    <property type="match status" value="1"/>
</dbReference>
<dbReference type="CDD" id="cd22919">
    <property type="entry name" value="HFD_CENP-S"/>
    <property type="match status" value="1"/>
</dbReference>
<comment type="similarity">
    <text evidence="1">Belongs to the TAF9 family. CENP-S/MHF1 subfamily.</text>
</comment>
<protein>
    <recommendedName>
        <fullName evidence="2">Centromere protein S</fullName>
    </recommendedName>
</protein>
<dbReference type="GO" id="GO:0006281">
    <property type="term" value="P:DNA repair"/>
    <property type="evidence" value="ECO:0007669"/>
    <property type="project" value="UniProtKB-KW"/>
</dbReference>
<evidence type="ECO:0000313" key="7">
    <source>
        <dbReference type="EMBL" id="CAK1556432.1"/>
    </source>
</evidence>
<organism evidence="7 8">
    <name type="scientific">Leptosia nina</name>
    <dbReference type="NCBI Taxonomy" id="320188"/>
    <lineage>
        <taxon>Eukaryota</taxon>
        <taxon>Metazoa</taxon>
        <taxon>Ecdysozoa</taxon>
        <taxon>Arthropoda</taxon>
        <taxon>Hexapoda</taxon>
        <taxon>Insecta</taxon>
        <taxon>Pterygota</taxon>
        <taxon>Neoptera</taxon>
        <taxon>Endopterygota</taxon>
        <taxon>Lepidoptera</taxon>
        <taxon>Glossata</taxon>
        <taxon>Ditrysia</taxon>
        <taxon>Papilionoidea</taxon>
        <taxon>Pieridae</taxon>
        <taxon>Pierinae</taxon>
        <taxon>Leptosia</taxon>
    </lineage>
</organism>
<reference evidence="7 8" key="1">
    <citation type="submission" date="2023-11" db="EMBL/GenBank/DDBJ databases">
        <authorList>
            <person name="Okamura Y."/>
        </authorList>
    </citation>
    <scope>NUCLEOTIDE SEQUENCE [LARGE SCALE GENOMIC DNA]</scope>
</reference>
<keyword evidence="3" id="KW-0227">DNA damage</keyword>
<name>A0AAV1K5H0_9NEOP</name>